<reference evidence="1" key="1">
    <citation type="submission" date="2022-09" db="EMBL/GenBank/DDBJ databases">
        <title>Interaction between co-microsymbionts with complementary sets of symbiotic genes in legume-rhizobium systems.</title>
        <authorList>
            <person name="Safronova V."/>
            <person name="Sazanova A."/>
            <person name="Afonin A."/>
            <person name="Chirak E."/>
        </authorList>
    </citation>
    <scope>NUCLEOTIDE SEQUENCE</scope>
    <source>
        <strain evidence="1">A18/3m</strain>
    </source>
</reference>
<dbReference type="EMBL" id="CP104973">
    <property type="protein sequence ID" value="UXN61239.1"/>
    <property type="molecule type" value="Genomic_DNA"/>
</dbReference>
<protein>
    <submittedName>
        <fullName evidence="1">5-dehydro-4-deoxy-D-glucuronate isomerase</fullName>
        <ecNumber evidence="1">5.3.1.17</ecNumber>
    </submittedName>
</protein>
<proteinExistence type="predicted"/>
<evidence type="ECO:0000313" key="1">
    <source>
        <dbReference type="EMBL" id="UXN61239.1"/>
    </source>
</evidence>
<gene>
    <name evidence="1" type="primary">kduI</name>
    <name evidence="1" type="ORF">N8E88_14215</name>
</gene>
<dbReference type="EC" id="5.3.1.17" evidence="1"/>
<evidence type="ECO:0000313" key="2">
    <source>
        <dbReference type="Proteomes" id="UP001061991"/>
    </source>
</evidence>
<organism evidence="1 2">
    <name type="scientific">Phyllobacterium zundukense</name>
    <dbReference type="NCBI Taxonomy" id="1867719"/>
    <lineage>
        <taxon>Bacteria</taxon>
        <taxon>Pseudomonadati</taxon>
        <taxon>Pseudomonadota</taxon>
        <taxon>Alphaproteobacteria</taxon>
        <taxon>Hyphomicrobiales</taxon>
        <taxon>Phyllobacteriaceae</taxon>
        <taxon>Phyllobacterium</taxon>
    </lineage>
</organism>
<keyword evidence="2" id="KW-1185">Reference proteome</keyword>
<keyword evidence="1" id="KW-0413">Isomerase</keyword>
<sequence>MSIEYTSRFAIDPSSAASMGTDELRHHFHIGNLFEPGRISVTYTHYDRMIVGGAVPARDPLTLETIKPIGTSSFLERRELVVVNVGGEGTVLVSGEEHRLGTRDMLYVGLGEEVAFSSASADRPAKFYLLCSPAHRKYPTRLITLDMAKRLDLGGQETSNERSIYQFTTSIETCQLVVGMTQLAKGSVWNTMPAHVHDRRMEAYLYFDLAETARVFHFMGEPSETRHIIMANEEAVLSPAWSIHSGCGTSNYAFIWAMAGDNVDYTDVDPVAMGDMR</sequence>
<name>A0ACD4D623_9HYPH</name>
<accession>A0ACD4D623</accession>
<dbReference type="Proteomes" id="UP001061991">
    <property type="component" value="Chromosome"/>
</dbReference>